<dbReference type="AlphaFoldDB" id="A0A085WRI0"/>
<organism evidence="4 5">
    <name type="scientific">Hyalangium minutum</name>
    <dbReference type="NCBI Taxonomy" id="394096"/>
    <lineage>
        <taxon>Bacteria</taxon>
        <taxon>Pseudomonadati</taxon>
        <taxon>Myxococcota</taxon>
        <taxon>Myxococcia</taxon>
        <taxon>Myxococcales</taxon>
        <taxon>Cystobacterineae</taxon>
        <taxon>Archangiaceae</taxon>
        <taxon>Hyalangium</taxon>
    </lineage>
</organism>
<feature type="domain" description="SMODS-associated and fused to various effectors" evidence="3">
    <location>
        <begin position="440"/>
        <end position="633"/>
    </location>
</feature>
<evidence type="ECO:0000256" key="1">
    <source>
        <dbReference type="SAM" id="MobiDB-lite"/>
    </source>
</evidence>
<accession>A0A085WRI0</accession>
<feature type="domain" description="CHAT" evidence="2">
    <location>
        <begin position="99"/>
        <end position="350"/>
    </location>
</feature>
<evidence type="ECO:0000313" key="4">
    <source>
        <dbReference type="EMBL" id="KFE70293.1"/>
    </source>
</evidence>
<dbReference type="Proteomes" id="UP000028725">
    <property type="component" value="Unassembled WGS sequence"/>
</dbReference>
<feature type="compositionally biased region" description="Basic and acidic residues" evidence="1">
    <location>
        <begin position="238"/>
        <end position="253"/>
    </location>
</feature>
<keyword evidence="5" id="KW-1185">Reference proteome</keyword>
<sequence length="649" mass="72272">MPGLRTLTIELGRSERPNEPYAFDGRPQQYFARGAKGKLGAALLAWDKVETLRSEFLRPDPSSSVRRQMGDLLRRFLEDVLKELEGWEAYENALLEAEETHTPRRLLFRFSAGELFSLPWSLTSLSHGGRSLGTIAPHPLQFEWAHNTLTPPASHRHGRVLFAWSDAEGDVEEDRHLSAIQKACPDFNQDQDALKDVTLDSLRSRLKKARQEGKPFRILHILCHGGPVPGGTFGLSWKDPHRPSRPTRIDGDSLRDVLGPYHRDLQAIVLSACHGGNPGQVGSMFGGVAHDLHRLGIPAVIASQMPLSINGSVQMTGAFYQALCGQNVPIYEAFQKAHEVLSASSLDWASLQFFAQSPPEARARGQRIVFSPDTPLPELPEELVVAYEVNFNVAHASIIEALKGEAGEDPDVVVLQPFDKVRDDLPATSREWRRALDQADQLVDALGTHVSKVHLFGRAPLPLMFHLGWRLSRWKLSVYQEQRGRTGVWTCGYDSMQQPSSEEKFFREEAWPAPEAGRASGGRLAMTLEVNLSIHSEELARWLGTEAPPALVRLVAARGPSPTVLRGPLDTAHAVEEFRTCLERIRAEWPDVQEVWLALACPASLAAALGRVYNPKTHPTFKLFNFRRSEGYVEVPWSGCVTRKAGRRS</sequence>
<evidence type="ECO:0000259" key="3">
    <source>
        <dbReference type="Pfam" id="PF18145"/>
    </source>
</evidence>
<gene>
    <name evidence="4" type="ORF">DB31_5335</name>
</gene>
<dbReference type="InterPro" id="IPR024983">
    <property type="entry name" value="CHAT_dom"/>
</dbReference>
<dbReference type="STRING" id="394096.DB31_5335"/>
<proteinExistence type="predicted"/>
<dbReference type="NCBIfam" id="NF033611">
    <property type="entry name" value="SAVED"/>
    <property type="match status" value="1"/>
</dbReference>
<feature type="region of interest" description="Disordered" evidence="1">
    <location>
        <begin position="234"/>
        <end position="253"/>
    </location>
</feature>
<evidence type="ECO:0000313" key="5">
    <source>
        <dbReference type="Proteomes" id="UP000028725"/>
    </source>
</evidence>
<dbReference type="Pfam" id="PF12770">
    <property type="entry name" value="CHAT"/>
    <property type="match status" value="1"/>
</dbReference>
<evidence type="ECO:0000259" key="2">
    <source>
        <dbReference type="Pfam" id="PF12770"/>
    </source>
</evidence>
<protein>
    <submittedName>
        <fullName evidence="4">High-affnity carbon uptake protein Hat/HatR</fullName>
    </submittedName>
</protein>
<comment type="caution">
    <text evidence="4">The sequence shown here is derived from an EMBL/GenBank/DDBJ whole genome shotgun (WGS) entry which is preliminary data.</text>
</comment>
<dbReference type="EMBL" id="JMCB01000003">
    <property type="protein sequence ID" value="KFE70293.1"/>
    <property type="molecule type" value="Genomic_DNA"/>
</dbReference>
<dbReference type="InterPro" id="IPR040836">
    <property type="entry name" value="SAVED"/>
</dbReference>
<reference evidence="4 5" key="1">
    <citation type="submission" date="2014-04" db="EMBL/GenBank/DDBJ databases">
        <title>Genome assembly of Hyalangium minutum DSM 14724.</title>
        <authorList>
            <person name="Sharma G."/>
            <person name="Subramanian S."/>
        </authorList>
    </citation>
    <scope>NUCLEOTIDE SEQUENCE [LARGE SCALE GENOMIC DNA]</scope>
    <source>
        <strain evidence="4 5">DSM 14724</strain>
    </source>
</reference>
<dbReference type="Pfam" id="PF18145">
    <property type="entry name" value="SAVED"/>
    <property type="match status" value="1"/>
</dbReference>
<dbReference type="PATRIC" id="fig|394096.3.peg.1814"/>
<name>A0A085WRI0_9BACT</name>